<reference evidence="1" key="1">
    <citation type="submission" date="2014-09" db="EMBL/GenBank/DDBJ databases">
        <authorList>
            <person name="Magalhaes I.L.F."/>
            <person name="Oliveira U."/>
            <person name="Santos F.R."/>
            <person name="Vidigal T.H.D.A."/>
            <person name="Brescovit A.D."/>
            <person name="Santos A.J."/>
        </authorList>
    </citation>
    <scope>NUCLEOTIDE SEQUENCE</scope>
    <source>
        <tissue evidence="1">Shoot tissue taken approximately 20 cm above the soil surface</tissue>
    </source>
</reference>
<reference evidence="1" key="2">
    <citation type="journal article" date="2015" name="Data Brief">
        <title>Shoot transcriptome of the giant reed, Arundo donax.</title>
        <authorList>
            <person name="Barrero R.A."/>
            <person name="Guerrero F.D."/>
            <person name="Moolhuijzen P."/>
            <person name="Goolsby J.A."/>
            <person name="Tidwell J."/>
            <person name="Bellgard S.E."/>
            <person name="Bellgard M.I."/>
        </authorList>
    </citation>
    <scope>NUCLEOTIDE SEQUENCE</scope>
    <source>
        <tissue evidence="1">Shoot tissue taken approximately 20 cm above the soil surface</tissue>
    </source>
</reference>
<accession>A0A0A9BHN4</accession>
<sequence length="27" mass="2967">MLHAAAIPIHDMVIQHDTVSLNIGQLK</sequence>
<organism evidence="1">
    <name type="scientific">Arundo donax</name>
    <name type="common">Giant reed</name>
    <name type="synonym">Donax arundinaceus</name>
    <dbReference type="NCBI Taxonomy" id="35708"/>
    <lineage>
        <taxon>Eukaryota</taxon>
        <taxon>Viridiplantae</taxon>
        <taxon>Streptophyta</taxon>
        <taxon>Embryophyta</taxon>
        <taxon>Tracheophyta</taxon>
        <taxon>Spermatophyta</taxon>
        <taxon>Magnoliopsida</taxon>
        <taxon>Liliopsida</taxon>
        <taxon>Poales</taxon>
        <taxon>Poaceae</taxon>
        <taxon>PACMAD clade</taxon>
        <taxon>Arundinoideae</taxon>
        <taxon>Arundineae</taxon>
        <taxon>Arundo</taxon>
    </lineage>
</organism>
<dbReference type="EMBL" id="GBRH01239083">
    <property type="protein sequence ID" value="JAD58812.1"/>
    <property type="molecule type" value="Transcribed_RNA"/>
</dbReference>
<evidence type="ECO:0000313" key="1">
    <source>
        <dbReference type="EMBL" id="JAD58812.1"/>
    </source>
</evidence>
<protein>
    <submittedName>
        <fullName evidence="1">Uncharacterized protein</fullName>
    </submittedName>
</protein>
<dbReference type="AlphaFoldDB" id="A0A0A9BHN4"/>
<name>A0A0A9BHN4_ARUDO</name>
<proteinExistence type="predicted"/>